<sequence>MQVELEDGSVASTVDGRNGCTTFRTLEVALISSHALRDLEKSVGMFITLNAGQACTKEVDMQMTSSADETKCIDDHMLKTYSRDSMQKGESITHCGTNWELNTGIIHHTKKDVENDLHEIQKREKHRDRSDQSTDSGPGNAYISKLGWNTTLCLSLHAVLRLQAFRQPDTEETDERGC</sequence>
<gene>
    <name evidence="2" type="ORF">BJ508DRAFT_309483</name>
</gene>
<feature type="region of interest" description="Disordered" evidence="1">
    <location>
        <begin position="120"/>
        <end position="139"/>
    </location>
</feature>
<organism evidence="2 3">
    <name type="scientific">Ascobolus immersus RN42</name>
    <dbReference type="NCBI Taxonomy" id="1160509"/>
    <lineage>
        <taxon>Eukaryota</taxon>
        <taxon>Fungi</taxon>
        <taxon>Dikarya</taxon>
        <taxon>Ascomycota</taxon>
        <taxon>Pezizomycotina</taxon>
        <taxon>Pezizomycetes</taxon>
        <taxon>Pezizales</taxon>
        <taxon>Ascobolaceae</taxon>
        <taxon>Ascobolus</taxon>
    </lineage>
</organism>
<dbReference type="AlphaFoldDB" id="A0A3N4HW79"/>
<accession>A0A3N4HW79</accession>
<evidence type="ECO:0000256" key="1">
    <source>
        <dbReference type="SAM" id="MobiDB-lite"/>
    </source>
</evidence>
<dbReference type="Proteomes" id="UP000275078">
    <property type="component" value="Unassembled WGS sequence"/>
</dbReference>
<evidence type="ECO:0000313" key="3">
    <source>
        <dbReference type="Proteomes" id="UP000275078"/>
    </source>
</evidence>
<feature type="compositionally biased region" description="Basic and acidic residues" evidence="1">
    <location>
        <begin position="120"/>
        <end position="132"/>
    </location>
</feature>
<dbReference type="EMBL" id="ML119715">
    <property type="protein sequence ID" value="RPA78123.1"/>
    <property type="molecule type" value="Genomic_DNA"/>
</dbReference>
<protein>
    <submittedName>
        <fullName evidence="2">Uncharacterized protein</fullName>
    </submittedName>
</protein>
<keyword evidence="3" id="KW-1185">Reference proteome</keyword>
<reference evidence="2 3" key="1">
    <citation type="journal article" date="2018" name="Nat. Ecol. Evol.">
        <title>Pezizomycetes genomes reveal the molecular basis of ectomycorrhizal truffle lifestyle.</title>
        <authorList>
            <person name="Murat C."/>
            <person name="Payen T."/>
            <person name="Noel B."/>
            <person name="Kuo A."/>
            <person name="Morin E."/>
            <person name="Chen J."/>
            <person name="Kohler A."/>
            <person name="Krizsan K."/>
            <person name="Balestrini R."/>
            <person name="Da Silva C."/>
            <person name="Montanini B."/>
            <person name="Hainaut M."/>
            <person name="Levati E."/>
            <person name="Barry K.W."/>
            <person name="Belfiori B."/>
            <person name="Cichocki N."/>
            <person name="Clum A."/>
            <person name="Dockter R.B."/>
            <person name="Fauchery L."/>
            <person name="Guy J."/>
            <person name="Iotti M."/>
            <person name="Le Tacon F."/>
            <person name="Lindquist E.A."/>
            <person name="Lipzen A."/>
            <person name="Malagnac F."/>
            <person name="Mello A."/>
            <person name="Molinier V."/>
            <person name="Miyauchi S."/>
            <person name="Poulain J."/>
            <person name="Riccioni C."/>
            <person name="Rubini A."/>
            <person name="Sitrit Y."/>
            <person name="Splivallo R."/>
            <person name="Traeger S."/>
            <person name="Wang M."/>
            <person name="Zifcakova L."/>
            <person name="Wipf D."/>
            <person name="Zambonelli A."/>
            <person name="Paolocci F."/>
            <person name="Nowrousian M."/>
            <person name="Ottonello S."/>
            <person name="Baldrian P."/>
            <person name="Spatafora J.W."/>
            <person name="Henrissat B."/>
            <person name="Nagy L.G."/>
            <person name="Aury J.M."/>
            <person name="Wincker P."/>
            <person name="Grigoriev I.V."/>
            <person name="Bonfante P."/>
            <person name="Martin F.M."/>
        </authorList>
    </citation>
    <scope>NUCLEOTIDE SEQUENCE [LARGE SCALE GENOMIC DNA]</scope>
    <source>
        <strain evidence="2 3">RN42</strain>
    </source>
</reference>
<evidence type="ECO:0000313" key="2">
    <source>
        <dbReference type="EMBL" id="RPA78123.1"/>
    </source>
</evidence>
<proteinExistence type="predicted"/>
<name>A0A3N4HW79_ASCIM</name>